<evidence type="ECO:0000256" key="7">
    <source>
        <dbReference type="ARBA" id="ARBA00023136"/>
    </source>
</evidence>
<dbReference type="Proteomes" id="UP000019443">
    <property type="component" value="Plasmid pLPU83d"/>
</dbReference>
<proteinExistence type="inferred from homology"/>
<feature type="transmembrane region" description="Helical" evidence="8">
    <location>
        <begin position="6"/>
        <end position="26"/>
    </location>
</feature>
<evidence type="ECO:0000313" key="10">
    <source>
        <dbReference type="Proteomes" id="UP000019443"/>
    </source>
</evidence>
<feature type="transmembrane region" description="Helical" evidence="8">
    <location>
        <begin position="58"/>
        <end position="82"/>
    </location>
</feature>
<keyword evidence="6 8" id="KW-1133">Transmembrane helix</keyword>
<keyword evidence="7 8" id="KW-0472">Membrane</keyword>
<evidence type="ECO:0000313" key="9">
    <source>
        <dbReference type="EMBL" id="CDM62161.1"/>
    </source>
</evidence>
<name>W6S7I7_9HYPH</name>
<dbReference type="EMBL" id="HG916855">
    <property type="protein sequence ID" value="CDM62161.1"/>
    <property type="molecule type" value="Genomic_DNA"/>
</dbReference>
<keyword evidence="9" id="KW-0614">Plasmid</keyword>
<evidence type="ECO:0000256" key="1">
    <source>
        <dbReference type="ARBA" id="ARBA00004651"/>
    </source>
</evidence>
<evidence type="ECO:0000256" key="4">
    <source>
        <dbReference type="ARBA" id="ARBA00022475"/>
    </source>
</evidence>
<dbReference type="Pfam" id="PF04066">
    <property type="entry name" value="MrpF_PhaF"/>
    <property type="match status" value="1"/>
</dbReference>
<gene>
    <name evidence="9" type="ORF">LPU83_pLPU83d_0791</name>
</gene>
<dbReference type="HOGENOM" id="CLU_125825_2_2_5"/>
<comment type="similarity">
    <text evidence="2">Belongs to the CPA3 antiporters (TC 2.A.63) subunit F family.</text>
</comment>
<evidence type="ECO:0000256" key="8">
    <source>
        <dbReference type="SAM" id="Phobius"/>
    </source>
</evidence>
<dbReference type="GO" id="GO:0015385">
    <property type="term" value="F:sodium:proton antiporter activity"/>
    <property type="evidence" value="ECO:0007669"/>
    <property type="project" value="TreeGrafter"/>
</dbReference>
<dbReference type="RefSeq" id="WP_024317365.1">
    <property type="nucleotide sequence ID" value="NZ_ATTO01000052.1"/>
</dbReference>
<sequence length="86" mass="9421">MAEIILQISVVLIFFSIVFGVLRLIIGRTAIDRVVAIDMLTVVTIALIALYAHISGRFVYIDVALVYGLLSFLAVLAIARFLEKGP</sequence>
<dbReference type="InterPro" id="IPR007208">
    <property type="entry name" value="MrpF/PhaF-like"/>
</dbReference>
<dbReference type="PANTHER" id="PTHR34702">
    <property type="entry name" value="NA(+)/H(+) ANTIPORTER SUBUNIT F1"/>
    <property type="match status" value="1"/>
</dbReference>
<evidence type="ECO:0000256" key="5">
    <source>
        <dbReference type="ARBA" id="ARBA00022692"/>
    </source>
</evidence>
<evidence type="ECO:0000256" key="6">
    <source>
        <dbReference type="ARBA" id="ARBA00022989"/>
    </source>
</evidence>
<dbReference type="PATRIC" id="fig|348824.6.peg.6451"/>
<geneLocation type="plasmid" evidence="9 10">
    <name>pLPU83d</name>
</geneLocation>
<dbReference type="GO" id="GO:0005886">
    <property type="term" value="C:plasma membrane"/>
    <property type="evidence" value="ECO:0007669"/>
    <property type="project" value="UniProtKB-SubCell"/>
</dbReference>
<dbReference type="KEGG" id="rhl:LPU83_pLPU83d_0791"/>
<evidence type="ECO:0000256" key="2">
    <source>
        <dbReference type="ARBA" id="ARBA00009212"/>
    </source>
</evidence>
<keyword evidence="10" id="KW-1185">Reference proteome</keyword>
<accession>W6S7I7</accession>
<reference evidence="9" key="1">
    <citation type="submission" date="2013-11" db="EMBL/GenBank/DDBJ databases">
        <title>Draft genome sequence of the broad-host-range Rhizobium sp. LPU83 strain, a member of the low-genetic diversity Oregon-like Rhizobium sp. group.</title>
        <authorList>
            <person name="Wibberg D."/>
            <person name="Puehler A."/>
            <person name="Schlueter A."/>
        </authorList>
    </citation>
    <scope>NUCLEOTIDE SEQUENCE [LARGE SCALE GENOMIC DNA]</scope>
    <source>
        <strain evidence="9">LPU83</strain>
        <plasmid evidence="9">pLPU83d</plasmid>
    </source>
</reference>
<dbReference type="AlphaFoldDB" id="W6S7I7"/>
<protein>
    <submittedName>
        <fullName evidence="9">Membrane protein</fullName>
    </submittedName>
</protein>
<evidence type="ECO:0000256" key="3">
    <source>
        <dbReference type="ARBA" id="ARBA00022448"/>
    </source>
</evidence>
<dbReference type="PANTHER" id="PTHR34702:SF1">
    <property type="entry name" value="NA(+)_H(+) ANTIPORTER SUBUNIT F"/>
    <property type="match status" value="1"/>
</dbReference>
<keyword evidence="3" id="KW-0813">Transport</keyword>
<keyword evidence="5 8" id="KW-0812">Transmembrane</keyword>
<feature type="transmembrane region" description="Helical" evidence="8">
    <location>
        <begin position="33"/>
        <end position="52"/>
    </location>
</feature>
<organism evidence="9 10">
    <name type="scientific">Rhizobium favelukesii</name>
    <dbReference type="NCBI Taxonomy" id="348824"/>
    <lineage>
        <taxon>Bacteria</taxon>
        <taxon>Pseudomonadati</taxon>
        <taxon>Pseudomonadota</taxon>
        <taxon>Alphaproteobacteria</taxon>
        <taxon>Hyphomicrobiales</taxon>
        <taxon>Rhizobiaceae</taxon>
        <taxon>Rhizobium/Agrobacterium group</taxon>
        <taxon>Rhizobium</taxon>
    </lineage>
</organism>
<comment type="subcellular location">
    <subcellularLocation>
        <location evidence="1">Cell membrane</location>
        <topology evidence="1">Multi-pass membrane protein</topology>
    </subcellularLocation>
</comment>
<keyword evidence="4" id="KW-1003">Cell membrane</keyword>